<dbReference type="OrthoDB" id="3250101at2759"/>
<feature type="region of interest" description="Disordered" evidence="1">
    <location>
        <begin position="84"/>
        <end position="112"/>
    </location>
</feature>
<accession>A0A9Q3QAF9</accession>
<organism evidence="2 3">
    <name type="scientific">Austropuccinia psidii MF-1</name>
    <dbReference type="NCBI Taxonomy" id="1389203"/>
    <lineage>
        <taxon>Eukaryota</taxon>
        <taxon>Fungi</taxon>
        <taxon>Dikarya</taxon>
        <taxon>Basidiomycota</taxon>
        <taxon>Pucciniomycotina</taxon>
        <taxon>Pucciniomycetes</taxon>
        <taxon>Pucciniales</taxon>
        <taxon>Sphaerophragmiaceae</taxon>
        <taxon>Austropuccinia</taxon>
    </lineage>
</organism>
<evidence type="ECO:0000313" key="3">
    <source>
        <dbReference type="Proteomes" id="UP000765509"/>
    </source>
</evidence>
<comment type="caution">
    <text evidence="2">The sequence shown here is derived from an EMBL/GenBank/DDBJ whole genome shotgun (WGS) entry which is preliminary data.</text>
</comment>
<dbReference type="EMBL" id="AVOT02137359">
    <property type="protein sequence ID" value="MBW0590195.1"/>
    <property type="molecule type" value="Genomic_DNA"/>
</dbReference>
<keyword evidence="3" id="KW-1185">Reference proteome</keyword>
<name>A0A9Q3QAF9_9BASI</name>
<feature type="non-terminal residue" evidence="2">
    <location>
        <position position="1"/>
    </location>
</feature>
<evidence type="ECO:0000313" key="2">
    <source>
        <dbReference type="EMBL" id="MBW0590195.1"/>
    </source>
</evidence>
<dbReference type="AlphaFoldDB" id="A0A9Q3QAF9"/>
<gene>
    <name evidence="2" type="ORF">O181_129910</name>
</gene>
<feature type="compositionally biased region" description="Basic and acidic residues" evidence="1">
    <location>
        <begin position="84"/>
        <end position="103"/>
    </location>
</feature>
<sequence>MENAFEQAIFNIERDRPMSWFLKQKDRLTALRPDMSETMPIDKKANGKTISKPQDRLPLKFHKCGSTSHLANTCPKNARINEINAEKVEGTKETTDVSLRESDSEPSEEEEVPEELSIETINVFFEVTELHTHLPQYSDECMDLINVQDAKMQKAKPARGKGYTAGSSCITNIVINSAEAKIHLDSGAFFPCVGKDYLDKVYTNWQDKLMPIE</sequence>
<reference evidence="2" key="1">
    <citation type="submission" date="2021-03" db="EMBL/GenBank/DDBJ databases">
        <title>Draft genome sequence of rust myrtle Austropuccinia psidii MF-1, a brazilian biotype.</title>
        <authorList>
            <person name="Quecine M.C."/>
            <person name="Pachon D.M.R."/>
            <person name="Bonatelli M.L."/>
            <person name="Correr F.H."/>
            <person name="Franceschini L.M."/>
            <person name="Leite T.F."/>
            <person name="Margarido G.R.A."/>
            <person name="Almeida C.A."/>
            <person name="Ferrarezi J.A."/>
            <person name="Labate C.A."/>
        </authorList>
    </citation>
    <scope>NUCLEOTIDE SEQUENCE</scope>
    <source>
        <strain evidence="2">MF-1</strain>
    </source>
</reference>
<evidence type="ECO:0000256" key="1">
    <source>
        <dbReference type="SAM" id="MobiDB-lite"/>
    </source>
</evidence>
<proteinExistence type="predicted"/>
<protein>
    <submittedName>
        <fullName evidence="2">Uncharacterized protein</fullName>
    </submittedName>
</protein>
<dbReference type="Proteomes" id="UP000765509">
    <property type="component" value="Unassembled WGS sequence"/>
</dbReference>